<dbReference type="AlphaFoldDB" id="A0A1F5RMP3"/>
<organism evidence="1 2">
    <name type="scientific">Candidatus Falkowbacteria bacterium RIFCSPHIGHO2_02_FULL_45_15</name>
    <dbReference type="NCBI Taxonomy" id="1797987"/>
    <lineage>
        <taxon>Bacteria</taxon>
        <taxon>Candidatus Falkowiibacteriota</taxon>
    </lineage>
</organism>
<accession>A0A1F5RMP3</accession>
<protein>
    <submittedName>
        <fullName evidence="1">Uncharacterized protein</fullName>
    </submittedName>
</protein>
<dbReference type="EMBL" id="MFFU01000054">
    <property type="protein sequence ID" value="OGF15685.1"/>
    <property type="molecule type" value="Genomic_DNA"/>
</dbReference>
<evidence type="ECO:0000313" key="2">
    <source>
        <dbReference type="Proteomes" id="UP000177691"/>
    </source>
</evidence>
<comment type="caution">
    <text evidence="1">The sequence shown here is derived from an EMBL/GenBank/DDBJ whole genome shotgun (WGS) entry which is preliminary data.</text>
</comment>
<gene>
    <name evidence="1" type="ORF">A3D54_00310</name>
</gene>
<proteinExistence type="predicted"/>
<reference evidence="1 2" key="1">
    <citation type="journal article" date="2016" name="Nat. Commun.">
        <title>Thousands of microbial genomes shed light on interconnected biogeochemical processes in an aquifer system.</title>
        <authorList>
            <person name="Anantharaman K."/>
            <person name="Brown C.T."/>
            <person name="Hug L.A."/>
            <person name="Sharon I."/>
            <person name="Castelle C.J."/>
            <person name="Probst A.J."/>
            <person name="Thomas B.C."/>
            <person name="Singh A."/>
            <person name="Wilkins M.J."/>
            <person name="Karaoz U."/>
            <person name="Brodie E.L."/>
            <person name="Williams K.H."/>
            <person name="Hubbard S.S."/>
            <person name="Banfield J.F."/>
        </authorList>
    </citation>
    <scope>NUCLEOTIDE SEQUENCE [LARGE SCALE GENOMIC DNA]</scope>
</reference>
<evidence type="ECO:0000313" key="1">
    <source>
        <dbReference type="EMBL" id="OGF15685.1"/>
    </source>
</evidence>
<dbReference type="Proteomes" id="UP000177691">
    <property type="component" value="Unassembled WGS sequence"/>
</dbReference>
<name>A0A1F5RMP3_9BACT</name>
<sequence>MRNTLYDKNKIGRFLGWGGEHLVYEYGEASVIKFSLHVWLAGRRAVDKLKKDYVIGQKYFASYLLPTEIIVWSQGKKAAEIQEKIKCRFLKLADLADPLIKKQFLDIMERYRRMELEIGVPFDLLGREGLFKIKPTFLSNILVTPEQKLILIDFTVLALKPTWRDWPLWFIIKWAKWRQKKIIKKFTESKIKK</sequence>